<accession>A0A517VZ37</accession>
<evidence type="ECO:0000256" key="1">
    <source>
        <dbReference type="ARBA" id="ARBA00022527"/>
    </source>
</evidence>
<dbReference type="Gene3D" id="3.30.200.20">
    <property type="entry name" value="Phosphorylase Kinase, domain 1"/>
    <property type="match status" value="1"/>
</dbReference>
<dbReference type="InterPro" id="IPR012334">
    <property type="entry name" value="Pectin_lyas_fold"/>
</dbReference>
<feature type="compositionally biased region" description="Basic and acidic residues" evidence="9">
    <location>
        <begin position="575"/>
        <end position="592"/>
    </location>
</feature>
<dbReference type="Proteomes" id="UP000318704">
    <property type="component" value="Chromosome"/>
</dbReference>
<keyword evidence="3 8" id="KW-0547">Nucleotide-binding</keyword>
<feature type="region of interest" description="Disordered" evidence="9">
    <location>
        <begin position="559"/>
        <end position="592"/>
    </location>
</feature>
<dbReference type="EMBL" id="CP037920">
    <property type="protein sequence ID" value="QDT98262.1"/>
    <property type="molecule type" value="Genomic_DNA"/>
</dbReference>
<dbReference type="Pfam" id="PF00069">
    <property type="entry name" value="Pkinase"/>
    <property type="match status" value="1"/>
</dbReference>
<dbReference type="GO" id="GO:0106310">
    <property type="term" value="F:protein serine kinase activity"/>
    <property type="evidence" value="ECO:0007669"/>
    <property type="project" value="RHEA"/>
</dbReference>
<dbReference type="GO" id="GO:0004674">
    <property type="term" value="F:protein serine/threonine kinase activity"/>
    <property type="evidence" value="ECO:0007669"/>
    <property type="project" value="UniProtKB-KW"/>
</dbReference>
<dbReference type="FunFam" id="3.30.200.20:FF:000035">
    <property type="entry name" value="Serine/threonine protein kinase Stk1"/>
    <property type="match status" value="1"/>
</dbReference>
<dbReference type="InterPro" id="IPR011050">
    <property type="entry name" value="Pectin_lyase_fold/virulence"/>
</dbReference>
<dbReference type="Gene3D" id="2.160.20.10">
    <property type="entry name" value="Single-stranded right-handed beta-helix, Pectin lyase-like"/>
    <property type="match status" value="1"/>
</dbReference>
<evidence type="ECO:0000256" key="8">
    <source>
        <dbReference type="PROSITE-ProRule" id="PRU10141"/>
    </source>
</evidence>
<gene>
    <name evidence="11" type="primary">prkC_13</name>
    <name evidence="11" type="ORF">V144x_37480</name>
</gene>
<dbReference type="PROSITE" id="PS00108">
    <property type="entry name" value="PROTEIN_KINASE_ST"/>
    <property type="match status" value="1"/>
</dbReference>
<dbReference type="GO" id="GO:0005524">
    <property type="term" value="F:ATP binding"/>
    <property type="evidence" value="ECO:0007669"/>
    <property type="project" value="UniProtKB-UniRule"/>
</dbReference>
<dbReference type="SMART" id="SM00220">
    <property type="entry name" value="S_TKc"/>
    <property type="match status" value="1"/>
</dbReference>
<dbReference type="InterPro" id="IPR000719">
    <property type="entry name" value="Prot_kinase_dom"/>
</dbReference>
<comment type="catalytic activity">
    <reaction evidence="6">
        <text>L-threonyl-[protein] + ATP = O-phospho-L-threonyl-[protein] + ADP + H(+)</text>
        <dbReference type="Rhea" id="RHEA:46608"/>
        <dbReference type="Rhea" id="RHEA-COMP:11060"/>
        <dbReference type="Rhea" id="RHEA-COMP:11605"/>
        <dbReference type="ChEBI" id="CHEBI:15378"/>
        <dbReference type="ChEBI" id="CHEBI:30013"/>
        <dbReference type="ChEBI" id="CHEBI:30616"/>
        <dbReference type="ChEBI" id="CHEBI:61977"/>
        <dbReference type="ChEBI" id="CHEBI:456216"/>
        <dbReference type="EC" id="2.7.11.1"/>
    </reaction>
</comment>
<organism evidence="11 12">
    <name type="scientific">Gimesia aquarii</name>
    <dbReference type="NCBI Taxonomy" id="2527964"/>
    <lineage>
        <taxon>Bacteria</taxon>
        <taxon>Pseudomonadati</taxon>
        <taxon>Planctomycetota</taxon>
        <taxon>Planctomycetia</taxon>
        <taxon>Planctomycetales</taxon>
        <taxon>Planctomycetaceae</taxon>
        <taxon>Gimesia</taxon>
    </lineage>
</organism>
<feature type="compositionally biased region" description="Polar residues" evidence="9">
    <location>
        <begin position="899"/>
        <end position="911"/>
    </location>
</feature>
<keyword evidence="2 11" id="KW-0808">Transferase</keyword>
<evidence type="ECO:0000313" key="11">
    <source>
        <dbReference type="EMBL" id="QDT98262.1"/>
    </source>
</evidence>
<dbReference type="KEGG" id="gaw:V144x_37480"/>
<protein>
    <submittedName>
        <fullName evidence="11">Serine/threonine-protein kinase PrkC</fullName>
        <ecNumber evidence="11">2.7.11.1</ecNumber>
    </submittedName>
</protein>
<feature type="domain" description="Protein kinase" evidence="10">
    <location>
        <begin position="76"/>
        <end position="346"/>
    </location>
</feature>
<evidence type="ECO:0000256" key="7">
    <source>
        <dbReference type="ARBA" id="ARBA00048679"/>
    </source>
</evidence>
<evidence type="ECO:0000256" key="3">
    <source>
        <dbReference type="ARBA" id="ARBA00022741"/>
    </source>
</evidence>
<evidence type="ECO:0000256" key="2">
    <source>
        <dbReference type="ARBA" id="ARBA00022679"/>
    </source>
</evidence>
<dbReference type="Gene3D" id="1.10.510.10">
    <property type="entry name" value="Transferase(Phosphotransferase) domain 1"/>
    <property type="match status" value="1"/>
</dbReference>
<dbReference type="PROSITE" id="PS50011">
    <property type="entry name" value="PROTEIN_KINASE_DOM"/>
    <property type="match status" value="1"/>
</dbReference>
<dbReference type="PANTHER" id="PTHR43289">
    <property type="entry name" value="MITOGEN-ACTIVATED PROTEIN KINASE KINASE KINASE 20-RELATED"/>
    <property type="match status" value="1"/>
</dbReference>
<keyword evidence="1" id="KW-0723">Serine/threonine-protein kinase</keyword>
<feature type="compositionally biased region" description="Basic and acidic residues" evidence="9">
    <location>
        <begin position="423"/>
        <end position="438"/>
    </location>
</feature>
<dbReference type="SUPFAM" id="SSF51126">
    <property type="entry name" value="Pectin lyase-like"/>
    <property type="match status" value="1"/>
</dbReference>
<dbReference type="PANTHER" id="PTHR43289:SF6">
    <property type="entry name" value="SERINE_THREONINE-PROTEIN KINASE NEKL-3"/>
    <property type="match status" value="1"/>
</dbReference>
<reference evidence="11 12" key="1">
    <citation type="submission" date="2019-03" db="EMBL/GenBank/DDBJ databases">
        <title>Deep-cultivation of Planctomycetes and their phenomic and genomic characterization uncovers novel biology.</title>
        <authorList>
            <person name="Wiegand S."/>
            <person name="Jogler M."/>
            <person name="Boedeker C."/>
            <person name="Pinto D."/>
            <person name="Vollmers J."/>
            <person name="Rivas-Marin E."/>
            <person name="Kohn T."/>
            <person name="Peeters S.H."/>
            <person name="Heuer A."/>
            <person name="Rast P."/>
            <person name="Oberbeckmann S."/>
            <person name="Bunk B."/>
            <person name="Jeske O."/>
            <person name="Meyerdierks A."/>
            <person name="Storesund J.E."/>
            <person name="Kallscheuer N."/>
            <person name="Luecker S."/>
            <person name="Lage O.M."/>
            <person name="Pohl T."/>
            <person name="Merkel B.J."/>
            <person name="Hornburger P."/>
            <person name="Mueller R.-W."/>
            <person name="Bruemmer F."/>
            <person name="Labrenz M."/>
            <person name="Spormann A.M."/>
            <person name="Op den Camp H."/>
            <person name="Overmann J."/>
            <person name="Amann R."/>
            <person name="Jetten M.S.M."/>
            <person name="Mascher T."/>
            <person name="Medema M.H."/>
            <person name="Devos D.P."/>
            <person name="Kaster A.-K."/>
            <person name="Ovreas L."/>
            <person name="Rohde M."/>
            <person name="Galperin M.Y."/>
            <person name="Jogler C."/>
        </authorList>
    </citation>
    <scope>NUCLEOTIDE SEQUENCE [LARGE SCALE GENOMIC DNA]</scope>
    <source>
        <strain evidence="11 12">V144</strain>
    </source>
</reference>
<evidence type="ECO:0000259" key="10">
    <source>
        <dbReference type="PROSITE" id="PS50011"/>
    </source>
</evidence>
<dbReference type="RefSeq" id="WP_144986782.1">
    <property type="nucleotide sequence ID" value="NZ_CP037920.1"/>
</dbReference>
<dbReference type="InterPro" id="IPR011009">
    <property type="entry name" value="Kinase-like_dom_sf"/>
</dbReference>
<dbReference type="AlphaFoldDB" id="A0A517VZ37"/>
<evidence type="ECO:0000256" key="6">
    <source>
        <dbReference type="ARBA" id="ARBA00047899"/>
    </source>
</evidence>
<evidence type="ECO:0000256" key="4">
    <source>
        <dbReference type="ARBA" id="ARBA00022777"/>
    </source>
</evidence>
<evidence type="ECO:0000256" key="5">
    <source>
        <dbReference type="ARBA" id="ARBA00022840"/>
    </source>
</evidence>
<feature type="binding site" evidence="8">
    <location>
        <position position="105"/>
    </location>
    <ligand>
        <name>ATP</name>
        <dbReference type="ChEBI" id="CHEBI:30616"/>
    </ligand>
</feature>
<dbReference type="PROSITE" id="PS00107">
    <property type="entry name" value="PROTEIN_KINASE_ATP"/>
    <property type="match status" value="1"/>
</dbReference>
<evidence type="ECO:0000313" key="12">
    <source>
        <dbReference type="Proteomes" id="UP000318704"/>
    </source>
</evidence>
<keyword evidence="5 8" id="KW-0067">ATP-binding</keyword>
<feature type="region of interest" description="Disordered" evidence="9">
    <location>
        <begin position="899"/>
        <end position="940"/>
    </location>
</feature>
<dbReference type="EC" id="2.7.11.1" evidence="11"/>
<feature type="region of interest" description="Disordered" evidence="9">
    <location>
        <begin position="394"/>
        <end position="438"/>
    </location>
</feature>
<dbReference type="SUPFAM" id="SSF56112">
    <property type="entry name" value="Protein kinase-like (PK-like)"/>
    <property type="match status" value="1"/>
</dbReference>
<comment type="catalytic activity">
    <reaction evidence="7">
        <text>L-seryl-[protein] + ATP = O-phospho-L-seryl-[protein] + ADP + H(+)</text>
        <dbReference type="Rhea" id="RHEA:17989"/>
        <dbReference type="Rhea" id="RHEA-COMP:9863"/>
        <dbReference type="Rhea" id="RHEA-COMP:11604"/>
        <dbReference type="ChEBI" id="CHEBI:15378"/>
        <dbReference type="ChEBI" id="CHEBI:29999"/>
        <dbReference type="ChEBI" id="CHEBI:30616"/>
        <dbReference type="ChEBI" id="CHEBI:83421"/>
        <dbReference type="ChEBI" id="CHEBI:456216"/>
        <dbReference type="EC" id="2.7.11.1"/>
    </reaction>
</comment>
<evidence type="ECO:0000256" key="9">
    <source>
        <dbReference type="SAM" id="MobiDB-lite"/>
    </source>
</evidence>
<name>A0A517VZ37_9PLAN</name>
<proteinExistence type="predicted"/>
<dbReference type="InterPro" id="IPR017441">
    <property type="entry name" value="Protein_kinase_ATP_BS"/>
</dbReference>
<sequence>MAGKLTAEGFLNLVKQSGLVSVDQLKKLLSEYQEKGVKLGEPAEIAEELIRRSLVTRWQATKLLQGKHKGFFLGKYRLLDLVGKGGMSSVYLAEHVLMRRRCAIKVLPSKRVNDASYLARFHREAQAVALLDHPNIVRAYDVDHEMENDAEIHFLVMEYVDGRDLHEIVNKNGPLDFRDAVNYIRQAANGLAHAHEADMVHRDVKPGNLLVDSKGVVKILDLGLARFFNEGEDKSLTIAHDEKVLGTADYLAPEQAIDSHMVDSRADIYSLGCTLSFLLTGHPPFTEGTLAQRLMAHQTKEPPPITDDRPDTPEDLLLIINKMMAKDREERYQTATETAEALYEWLQKNTDDVWRQNNVSSGVGSGVGLTQNSSGAQEQQKKDPELAAFLSNLKDEPVVPQASDSGNLKKAKSSPQLKQTKKPSSDVRDSSVVKEDKIGAGSTRISSVAETKPGSGAKAVAPAVAAKAKPVAKPVKKPAKRPIKKAIPVAEALPGDSVVMEAEPDEVEAELVEEATASDSFLDAIPGSDRRWFLPAIAGGGVGLLLIVGVVMYALKGEGDEPKPEDAQTVQPEPTPDKPAEPESLPEEIKVGPEEDYKSISAVLKDIQIVFEKNFDESDKHYTIKVAAGQELKERISIDNSLLKYPKGITIVADEGKPVILAPEGPEPIIQLQGIEGLTIEGFLIRAQGKKVAVQLNDYLVGTRLKNLKINDFQTTGILATGVSGLRGEPLLLENLKIKAGNPQAVGVHFTGDANSEIVVSNLRCLNTMQTGIQYSSTVKDTHIKESIFSETATGIRFESLGYDFINLKLTNNTFFIVNSGIVITAMPGPNSEAIQISRNLFATLEGPEATVEQQNDPKVWAKILTAQENYSSRTAPKPIPANELDLFKNKGKRGDANLSNFVSTTPSDQKFLSPAPDNPARKVAGTPGGMKPYVGAVAP</sequence>
<dbReference type="InterPro" id="IPR008271">
    <property type="entry name" value="Ser/Thr_kinase_AS"/>
</dbReference>
<dbReference type="CDD" id="cd14014">
    <property type="entry name" value="STKc_PknB_like"/>
    <property type="match status" value="1"/>
</dbReference>
<keyword evidence="4 11" id="KW-0418">Kinase</keyword>